<feature type="transmembrane region" description="Helical" evidence="1">
    <location>
        <begin position="6"/>
        <end position="27"/>
    </location>
</feature>
<organism evidence="2 3">
    <name type="scientific">Goodea atripinnis</name>
    <dbReference type="NCBI Taxonomy" id="208336"/>
    <lineage>
        <taxon>Eukaryota</taxon>
        <taxon>Metazoa</taxon>
        <taxon>Chordata</taxon>
        <taxon>Craniata</taxon>
        <taxon>Vertebrata</taxon>
        <taxon>Euteleostomi</taxon>
        <taxon>Actinopterygii</taxon>
        <taxon>Neopterygii</taxon>
        <taxon>Teleostei</taxon>
        <taxon>Neoteleostei</taxon>
        <taxon>Acanthomorphata</taxon>
        <taxon>Ovalentaria</taxon>
        <taxon>Atherinomorphae</taxon>
        <taxon>Cyprinodontiformes</taxon>
        <taxon>Goodeidae</taxon>
        <taxon>Goodea</taxon>
    </lineage>
</organism>
<keyword evidence="1" id="KW-0472">Membrane</keyword>
<keyword evidence="1" id="KW-1133">Transmembrane helix</keyword>
<evidence type="ECO:0000313" key="3">
    <source>
        <dbReference type="Proteomes" id="UP001476798"/>
    </source>
</evidence>
<evidence type="ECO:0000313" key="2">
    <source>
        <dbReference type="EMBL" id="MEQ2166263.1"/>
    </source>
</evidence>
<feature type="non-terminal residue" evidence="2">
    <location>
        <position position="1"/>
    </location>
</feature>
<sequence length="63" mass="7162">NLSFMIIPIIVAVVVFALIAVIGLILYKNQNGKRLMHCSFCLLLIFIIIYSLFHSGTKFMKCK</sequence>
<protein>
    <submittedName>
        <fullName evidence="2">Uncharacterized protein</fullName>
    </submittedName>
</protein>
<keyword evidence="1" id="KW-0812">Transmembrane</keyword>
<dbReference type="EMBL" id="JAHRIO010023161">
    <property type="protein sequence ID" value="MEQ2166263.1"/>
    <property type="molecule type" value="Genomic_DNA"/>
</dbReference>
<name>A0ABV0N4G6_9TELE</name>
<reference evidence="2 3" key="1">
    <citation type="submission" date="2021-06" db="EMBL/GenBank/DDBJ databases">
        <authorList>
            <person name="Palmer J.M."/>
        </authorList>
    </citation>
    <scope>NUCLEOTIDE SEQUENCE [LARGE SCALE GENOMIC DNA]</scope>
    <source>
        <strain evidence="2 3">GA_2019</strain>
        <tissue evidence="2">Muscle</tissue>
    </source>
</reference>
<proteinExistence type="predicted"/>
<feature type="transmembrane region" description="Helical" evidence="1">
    <location>
        <begin position="34"/>
        <end position="53"/>
    </location>
</feature>
<evidence type="ECO:0000256" key="1">
    <source>
        <dbReference type="SAM" id="Phobius"/>
    </source>
</evidence>
<accession>A0ABV0N4G6</accession>
<gene>
    <name evidence="2" type="ORF">GOODEAATRI_026082</name>
</gene>
<keyword evidence="3" id="KW-1185">Reference proteome</keyword>
<dbReference type="Proteomes" id="UP001476798">
    <property type="component" value="Unassembled WGS sequence"/>
</dbReference>
<comment type="caution">
    <text evidence="2">The sequence shown here is derived from an EMBL/GenBank/DDBJ whole genome shotgun (WGS) entry which is preliminary data.</text>
</comment>